<dbReference type="AlphaFoldDB" id="M7ZB68"/>
<proteinExistence type="predicted"/>
<dbReference type="EMBL" id="KD146862">
    <property type="protein sequence ID" value="EMS57307.1"/>
    <property type="molecule type" value="Genomic_DNA"/>
</dbReference>
<accession>M7ZB68</accession>
<reference evidence="2" key="1">
    <citation type="journal article" date="2013" name="Nature">
        <title>Draft genome of the wheat A-genome progenitor Triticum urartu.</title>
        <authorList>
            <person name="Ling H.Q."/>
            <person name="Zhao S."/>
            <person name="Liu D."/>
            <person name="Wang J."/>
            <person name="Sun H."/>
            <person name="Zhang C."/>
            <person name="Fan H."/>
            <person name="Li D."/>
            <person name="Dong L."/>
            <person name="Tao Y."/>
            <person name="Gao C."/>
            <person name="Wu H."/>
            <person name="Li Y."/>
            <person name="Cui Y."/>
            <person name="Guo X."/>
            <person name="Zheng S."/>
            <person name="Wang B."/>
            <person name="Yu K."/>
            <person name="Liang Q."/>
            <person name="Yang W."/>
            <person name="Lou X."/>
            <person name="Chen J."/>
            <person name="Feng M."/>
            <person name="Jian J."/>
            <person name="Zhang X."/>
            <person name="Luo G."/>
            <person name="Jiang Y."/>
            <person name="Liu J."/>
            <person name="Wang Z."/>
            <person name="Sha Y."/>
            <person name="Zhang B."/>
            <person name="Wu H."/>
            <person name="Tang D."/>
            <person name="Shen Q."/>
            <person name="Xue P."/>
            <person name="Zou S."/>
            <person name="Wang X."/>
            <person name="Liu X."/>
            <person name="Wang F."/>
            <person name="Yang Y."/>
            <person name="An X."/>
            <person name="Dong Z."/>
            <person name="Zhang K."/>
            <person name="Zhang X."/>
            <person name="Luo M.C."/>
            <person name="Dvorak J."/>
            <person name="Tong Y."/>
            <person name="Wang J."/>
            <person name="Yang H."/>
            <person name="Li Z."/>
            <person name="Wang D."/>
            <person name="Zhang A."/>
            <person name="Wang J."/>
        </authorList>
    </citation>
    <scope>NUCLEOTIDE SEQUENCE</scope>
</reference>
<name>M7ZB68_TRIUA</name>
<protein>
    <submittedName>
        <fullName evidence="2">Uncharacterized protein</fullName>
    </submittedName>
</protein>
<evidence type="ECO:0000256" key="1">
    <source>
        <dbReference type="SAM" id="MobiDB-lite"/>
    </source>
</evidence>
<organism evidence="2">
    <name type="scientific">Triticum urartu</name>
    <name type="common">Red wild einkorn</name>
    <name type="synonym">Crithodium urartu</name>
    <dbReference type="NCBI Taxonomy" id="4572"/>
    <lineage>
        <taxon>Eukaryota</taxon>
        <taxon>Viridiplantae</taxon>
        <taxon>Streptophyta</taxon>
        <taxon>Embryophyta</taxon>
        <taxon>Tracheophyta</taxon>
        <taxon>Spermatophyta</taxon>
        <taxon>Magnoliopsida</taxon>
        <taxon>Liliopsida</taxon>
        <taxon>Poales</taxon>
        <taxon>Poaceae</taxon>
        <taxon>BOP clade</taxon>
        <taxon>Pooideae</taxon>
        <taxon>Triticodae</taxon>
        <taxon>Triticeae</taxon>
        <taxon>Triticinae</taxon>
        <taxon>Triticum</taxon>
    </lineage>
</organism>
<evidence type="ECO:0000313" key="2">
    <source>
        <dbReference type="EMBL" id="EMS57307.1"/>
    </source>
</evidence>
<feature type="region of interest" description="Disordered" evidence="1">
    <location>
        <begin position="353"/>
        <end position="397"/>
    </location>
</feature>
<sequence>MAPETSSSSSAMSVEGSRKQCFTNSYTAGAIAKTRPPTDTEKAGPEMLPTEKASGTAAVDLTTSAHGLTRRTTPLGGGPGDGGASQTVTGCVAEYIIPVQRGLTRYNRHTRTMSTLPAPDMTITVTRSLHPFRHSEEDARQLFADHPHAENFLSPNHSDEHPDLADLEALEKLEVLSQQLPLELNCILVNWDVTYPKMFGLKDKHDLEAEFQRIMSDEDFVFEAVCFLSSYVHVEGSEAEQKAMKYLAGITFMLCEFYRMNLRLINVPLRLWIHTWGDVCLEYLKWRDRNFTDWILDTVRQKMRGQAVVTKMQERFKELGIQGPADGLQVLGLIINRDVTYYANLEKNRSKKNVKVSDGGGKFNSRLTQKGGGASNMPQEGNTSHETKAASNSNQKGAVYGGNQIQYSQRDLVEEFVGLMSHDTAKDSLPWGRRRVQILRVSANFEVDWMDFHDWHRPQAIHRRKINDPARTGPISDPPVIGAMTDIALIGPARPIGAYTALGLEFSPARTTNGGEGRRRNQRTINERGAIVESWQVDSYDDEPSFHRKDIAGEWEGQKIQISYMIVPDTVEARIKVKLLLTGGSRYHVTGFVKAWDDNMGPEFVRLLSDSDQTVEVPSNQWTLLPLMLSLLCLSNAEEVQLKVAAYLTIRSCSNSEEQALNVSHDHCFKLSQGAARQEREVRGNRISVAVKFST</sequence>
<feature type="region of interest" description="Disordered" evidence="1">
    <location>
        <begin position="28"/>
        <end position="48"/>
    </location>
</feature>
<gene>
    <name evidence="2" type="ORF">TRIUR3_06567</name>
</gene>